<evidence type="ECO:0000256" key="2">
    <source>
        <dbReference type="SAM" id="SignalP"/>
    </source>
</evidence>
<feature type="signal peptide" evidence="2">
    <location>
        <begin position="1"/>
        <end position="27"/>
    </location>
</feature>
<feature type="chain" id="PRO_5020495562" evidence="2">
    <location>
        <begin position="28"/>
        <end position="211"/>
    </location>
</feature>
<keyword evidence="1" id="KW-0812">Transmembrane</keyword>
<keyword evidence="4" id="KW-1185">Reference proteome</keyword>
<dbReference type="Proteomes" id="UP000269721">
    <property type="component" value="Unassembled WGS sequence"/>
</dbReference>
<reference evidence="4" key="1">
    <citation type="journal article" date="2018" name="Nat. Microbiol.">
        <title>Leveraging single-cell genomics to expand the fungal tree of life.</title>
        <authorList>
            <person name="Ahrendt S.R."/>
            <person name="Quandt C.A."/>
            <person name="Ciobanu D."/>
            <person name="Clum A."/>
            <person name="Salamov A."/>
            <person name="Andreopoulos B."/>
            <person name="Cheng J.F."/>
            <person name="Woyke T."/>
            <person name="Pelin A."/>
            <person name="Henrissat B."/>
            <person name="Reynolds N.K."/>
            <person name="Benny G.L."/>
            <person name="Smith M.E."/>
            <person name="James T.Y."/>
            <person name="Grigoriev I.V."/>
        </authorList>
    </citation>
    <scope>NUCLEOTIDE SEQUENCE [LARGE SCALE GENOMIC DNA]</scope>
</reference>
<feature type="transmembrane region" description="Helical" evidence="1">
    <location>
        <begin position="72"/>
        <end position="93"/>
    </location>
</feature>
<evidence type="ECO:0000313" key="4">
    <source>
        <dbReference type="Proteomes" id="UP000269721"/>
    </source>
</evidence>
<keyword evidence="1" id="KW-1133">Transmembrane helix</keyword>
<dbReference type="AlphaFoldDB" id="A0A4P9WG73"/>
<protein>
    <submittedName>
        <fullName evidence="3">Uncharacterized protein</fullName>
    </submittedName>
</protein>
<sequence>MTLHRSHLLVLLLTLLLLTHHIPLTIAVKIRTVARAASSTVAAATATATASLAPSTVPAPAGEGVSPRVGGLGWALFTCLVAGGVTLLVCVAISQTKNAGPVSSACIGALALLIIILRSLPTIPAGTEAIVPDVHVVDVAPSPPIFGTPRPVCGRGDNPPLPPFGHTTTQVDNTYYPRIVFVALGWAFALVGVGLSAALFVFTPVYAIPRA</sequence>
<proteinExistence type="predicted"/>
<name>A0A4P9WG73_9FUNG</name>
<evidence type="ECO:0000313" key="3">
    <source>
        <dbReference type="EMBL" id="RKO91799.1"/>
    </source>
</evidence>
<feature type="transmembrane region" description="Helical" evidence="1">
    <location>
        <begin position="179"/>
        <end position="208"/>
    </location>
</feature>
<keyword evidence="2" id="KW-0732">Signal</keyword>
<feature type="transmembrane region" description="Helical" evidence="1">
    <location>
        <begin position="100"/>
        <end position="120"/>
    </location>
</feature>
<dbReference type="EMBL" id="KZ994899">
    <property type="protein sequence ID" value="RKO91799.1"/>
    <property type="molecule type" value="Genomic_DNA"/>
</dbReference>
<organism evidence="3 4">
    <name type="scientific">Blyttiomyces helicus</name>
    <dbReference type="NCBI Taxonomy" id="388810"/>
    <lineage>
        <taxon>Eukaryota</taxon>
        <taxon>Fungi</taxon>
        <taxon>Fungi incertae sedis</taxon>
        <taxon>Chytridiomycota</taxon>
        <taxon>Chytridiomycota incertae sedis</taxon>
        <taxon>Chytridiomycetes</taxon>
        <taxon>Chytridiomycetes incertae sedis</taxon>
        <taxon>Blyttiomyces</taxon>
    </lineage>
</organism>
<keyword evidence="1" id="KW-0472">Membrane</keyword>
<accession>A0A4P9WG73</accession>
<gene>
    <name evidence="3" type="ORF">BDK51DRAFT_42703</name>
</gene>
<evidence type="ECO:0000256" key="1">
    <source>
        <dbReference type="SAM" id="Phobius"/>
    </source>
</evidence>